<keyword evidence="1" id="KW-0804">Transcription</keyword>
<proteinExistence type="predicted"/>
<organism evidence="1 2">
    <name type="scientific">Actinidia chinensis var. chinensis</name>
    <name type="common">Chinese soft-hair kiwi</name>
    <dbReference type="NCBI Taxonomy" id="1590841"/>
    <lineage>
        <taxon>Eukaryota</taxon>
        <taxon>Viridiplantae</taxon>
        <taxon>Streptophyta</taxon>
        <taxon>Embryophyta</taxon>
        <taxon>Tracheophyta</taxon>
        <taxon>Spermatophyta</taxon>
        <taxon>Magnoliopsida</taxon>
        <taxon>eudicotyledons</taxon>
        <taxon>Gunneridae</taxon>
        <taxon>Pentapetalae</taxon>
        <taxon>asterids</taxon>
        <taxon>Ericales</taxon>
        <taxon>Actinidiaceae</taxon>
        <taxon>Actinidia</taxon>
    </lineage>
</organism>
<dbReference type="OrthoDB" id="2446218at2759"/>
<keyword evidence="2" id="KW-1185">Reference proteome</keyword>
<protein>
    <submittedName>
        <fullName evidence="1">DNA-directed RNA polymerase</fullName>
    </submittedName>
</protein>
<comment type="caution">
    <text evidence="1">The sequence shown here is derived from an EMBL/GenBank/DDBJ whole genome shotgun (WGS) entry which is preliminary data.</text>
</comment>
<gene>
    <name evidence="1" type="ORF">CEY00_Acc11504</name>
</gene>
<dbReference type="InParanoid" id="A0A2R6R2H5"/>
<dbReference type="Proteomes" id="UP000241394">
    <property type="component" value="Chromosome LG10"/>
</dbReference>
<dbReference type="PANTHER" id="PTHR38542">
    <property type="entry name" value="OS04G0450500 PROTEIN"/>
    <property type="match status" value="1"/>
</dbReference>
<reference evidence="2" key="2">
    <citation type="journal article" date="2018" name="BMC Genomics">
        <title>A manually annotated Actinidia chinensis var. chinensis (kiwifruit) genome highlights the challenges associated with draft genomes and gene prediction in plants.</title>
        <authorList>
            <person name="Pilkington S.M."/>
            <person name="Crowhurst R."/>
            <person name="Hilario E."/>
            <person name="Nardozza S."/>
            <person name="Fraser L."/>
            <person name="Peng Y."/>
            <person name="Gunaseelan K."/>
            <person name="Simpson R."/>
            <person name="Tahir J."/>
            <person name="Deroles S.C."/>
            <person name="Templeton K."/>
            <person name="Luo Z."/>
            <person name="Davy M."/>
            <person name="Cheng C."/>
            <person name="McNeilage M."/>
            <person name="Scaglione D."/>
            <person name="Liu Y."/>
            <person name="Zhang Q."/>
            <person name="Datson P."/>
            <person name="De Silva N."/>
            <person name="Gardiner S.E."/>
            <person name="Bassett H."/>
            <person name="Chagne D."/>
            <person name="McCallum J."/>
            <person name="Dzierzon H."/>
            <person name="Deng C."/>
            <person name="Wang Y.Y."/>
            <person name="Barron L."/>
            <person name="Manako K."/>
            <person name="Bowen J."/>
            <person name="Foster T.M."/>
            <person name="Erridge Z.A."/>
            <person name="Tiffin H."/>
            <person name="Waite C.N."/>
            <person name="Davies K.M."/>
            <person name="Grierson E.P."/>
            <person name="Laing W.A."/>
            <person name="Kirk R."/>
            <person name="Chen X."/>
            <person name="Wood M."/>
            <person name="Montefiori M."/>
            <person name="Brummell D.A."/>
            <person name="Schwinn K.E."/>
            <person name="Catanach A."/>
            <person name="Fullerton C."/>
            <person name="Li D."/>
            <person name="Meiyalaghan S."/>
            <person name="Nieuwenhuizen N."/>
            <person name="Read N."/>
            <person name="Prakash R."/>
            <person name="Hunter D."/>
            <person name="Zhang H."/>
            <person name="McKenzie M."/>
            <person name="Knabel M."/>
            <person name="Harris A."/>
            <person name="Allan A.C."/>
            <person name="Gleave A."/>
            <person name="Chen A."/>
            <person name="Janssen B.J."/>
            <person name="Plunkett B."/>
            <person name="Ampomah-Dwamena C."/>
            <person name="Voogd C."/>
            <person name="Leif D."/>
            <person name="Lafferty D."/>
            <person name="Souleyre E.J.F."/>
            <person name="Varkonyi-Gasic E."/>
            <person name="Gambi F."/>
            <person name="Hanley J."/>
            <person name="Yao J.L."/>
            <person name="Cheung J."/>
            <person name="David K.M."/>
            <person name="Warren B."/>
            <person name="Marsh K."/>
            <person name="Snowden K.C."/>
            <person name="Lin-Wang K."/>
            <person name="Brian L."/>
            <person name="Martinez-Sanchez M."/>
            <person name="Wang M."/>
            <person name="Ileperuma N."/>
            <person name="Macnee N."/>
            <person name="Campin R."/>
            <person name="McAtee P."/>
            <person name="Drummond R.S.M."/>
            <person name="Espley R.V."/>
            <person name="Ireland H.S."/>
            <person name="Wu R."/>
            <person name="Atkinson R.G."/>
            <person name="Karunairetnam S."/>
            <person name="Bulley S."/>
            <person name="Chunkath S."/>
            <person name="Hanley Z."/>
            <person name="Storey R."/>
            <person name="Thrimawithana A.H."/>
            <person name="Thomson S."/>
            <person name="David C."/>
            <person name="Testolin R."/>
            <person name="Huang H."/>
            <person name="Hellens R.P."/>
            <person name="Schaffer R.J."/>
        </authorList>
    </citation>
    <scope>NUCLEOTIDE SEQUENCE [LARGE SCALE GENOMIC DNA]</scope>
    <source>
        <strain evidence="2">cv. Red5</strain>
    </source>
</reference>
<dbReference type="PANTHER" id="PTHR38542:SF2">
    <property type="entry name" value="REPLICATION FACTOR A C-TERMINAL DOMAIN-CONTAINING PROTEIN"/>
    <property type="match status" value="1"/>
</dbReference>
<dbReference type="OMA" id="WESGRFE"/>
<name>A0A2R6R2H5_ACTCC</name>
<dbReference type="GO" id="GO:0000428">
    <property type="term" value="C:DNA-directed RNA polymerase complex"/>
    <property type="evidence" value="ECO:0007669"/>
    <property type="project" value="UniProtKB-KW"/>
</dbReference>
<keyword evidence="1" id="KW-0240">DNA-directed RNA polymerase</keyword>
<evidence type="ECO:0000313" key="2">
    <source>
        <dbReference type="Proteomes" id="UP000241394"/>
    </source>
</evidence>
<dbReference type="Gramene" id="PSS19452">
    <property type="protein sequence ID" value="PSS19452"/>
    <property type="gene ID" value="CEY00_Acc11504"/>
</dbReference>
<dbReference type="EMBL" id="NKQK01000010">
    <property type="protein sequence ID" value="PSS19452.1"/>
    <property type="molecule type" value="Genomic_DNA"/>
</dbReference>
<dbReference type="AlphaFoldDB" id="A0A2R6R2H5"/>
<reference evidence="1 2" key="1">
    <citation type="submission" date="2017-07" db="EMBL/GenBank/DDBJ databases">
        <title>An improved, manually edited Actinidia chinensis var. chinensis (kiwifruit) genome highlights the challenges associated with draft genomes and gene prediction in plants.</title>
        <authorList>
            <person name="Pilkington S."/>
            <person name="Crowhurst R."/>
            <person name="Hilario E."/>
            <person name="Nardozza S."/>
            <person name="Fraser L."/>
            <person name="Peng Y."/>
            <person name="Gunaseelan K."/>
            <person name="Simpson R."/>
            <person name="Tahir J."/>
            <person name="Deroles S."/>
            <person name="Templeton K."/>
            <person name="Luo Z."/>
            <person name="Davy M."/>
            <person name="Cheng C."/>
            <person name="Mcneilage M."/>
            <person name="Scaglione D."/>
            <person name="Liu Y."/>
            <person name="Zhang Q."/>
            <person name="Datson P."/>
            <person name="De Silva N."/>
            <person name="Gardiner S."/>
            <person name="Bassett H."/>
            <person name="Chagne D."/>
            <person name="Mccallum J."/>
            <person name="Dzierzon H."/>
            <person name="Deng C."/>
            <person name="Wang Y.-Y."/>
            <person name="Barron N."/>
            <person name="Manako K."/>
            <person name="Bowen J."/>
            <person name="Foster T."/>
            <person name="Erridge Z."/>
            <person name="Tiffin H."/>
            <person name="Waite C."/>
            <person name="Davies K."/>
            <person name="Grierson E."/>
            <person name="Laing W."/>
            <person name="Kirk R."/>
            <person name="Chen X."/>
            <person name="Wood M."/>
            <person name="Montefiori M."/>
            <person name="Brummell D."/>
            <person name="Schwinn K."/>
            <person name="Catanach A."/>
            <person name="Fullerton C."/>
            <person name="Li D."/>
            <person name="Meiyalaghan S."/>
            <person name="Nieuwenhuizen N."/>
            <person name="Read N."/>
            <person name="Prakash R."/>
            <person name="Hunter D."/>
            <person name="Zhang H."/>
            <person name="Mckenzie M."/>
            <person name="Knabel M."/>
            <person name="Harris A."/>
            <person name="Allan A."/>
            <person name="Chen A."/>
            <person name="Janssen B."/>
            <person name="Plunkett B."/>
            <person name="Dwamena C."/>
            <person name="Voogd C."/>
            <person name="Leif D."/>
            <person name="Lafferty D."/>
            <person name="Souleyre E."/>
            <person name="Varkonyi-Gasic E."/>
            <person name="Gambi F."/>
            <person name="Hanley J."/>
            <person name="Yao J.-L."/>
            <person name="Cheung J."/>
            <person name="David K."/>
            <person name="Warren B."/>
            <person name="Marsh K."/>
            <person name="Snowden K."/>
            <person name="Lin-Wang K."/>
            <person name="Brian L."/>
            <person name="Martinez-Sanchez M."/>
            <person name="Wang M."/>
            <person name="Ileperuma N."/>
            <person name="Macnee N."/>
            <person name="Campin R."/>
            <person name="Mcatee P."/>
            <person name="Drummond R."/>
            <person name="Espley R."/>
            <person name="Ireland H."/>
            <person name="Wu R."/>
            <person name="Atkinson R."/>
            <person name="Karunairetnam S."/>
            <person name="Bulley S."/>
            <person name="Chunkath S."/>
            <person name="Hanley Z."/>
            <person name="Storey R."/>
            <person name="Thrimawithana A."/>
            <person name="Thomson S."/>
            <person name="David C."/>
            <person name="Testolin R."/>
        </authorList>
    </citation>
    <scope>NUCLEOTIDE SEQUENCE [LARGE SCALE GENOMIC DNA]</scope>
    <source>
        <strain evidence="2">cv. Red5</strain>
        <tissue evidence="1">Young leaf</tissue>
    </source>
</reference>
<sequence>MFISRRLCTMGDNNLVKDLICNGCQLCGSPLNNESGSTFDQSTIPLYCRKSSNYLHIISLIYRPFMLYVWDDSKYIPLLVKNKAAELLFGNMKAESVYSAYRGQKHGQTPNHQTPYSVTPVPNNVHNADHSEARSTTQLNAAERKIADQSSCREGKRQSEVPNLYLIWLILLKLLMQQGKNSPIKFKVAVDVGRDWESGRFEMV</sequence>
<evidence type="ECO:0000313" key="1">
    <source>
        <dbReference type="EMBL" id="PSS19452.1"/>
    </source>
</evidence>
<accession>A0A2R6R2H5</accession>
<feature type="non-terminal residue" evidence="1">
    <location>
        <position position="204"/>
    </location>
</feature>